<keyword evidence="4" id="KW-1185">Reference proteome</keyword>
<dbReference type="Gene3D" id="3.30.1330.60">
    <property type="entry name" value="OmpA-like domain"/>
    <property type="match status" value="1"/>
</dbReference>
<dbReference type="EMBL" id="JBHSJB010000023">
    <property type="protein sequence ID" value="MFC5056827.1"/>
    <property type="molecule type" value="Genomic_DNA"/>
</dbReference>
<proteinExistence type="predicted"/>
<evidence type="ECO:0000256" key="1">
    <source>
        <dbReference type="PROSITE-ProRule" id="PRU00473"/>
    </source>
</evidence>
<sequence length="367" mass="37718">MDHSRLFAAVVLVAATCAACGEGSRDSTTVRIGVTASANEPRVELTRTVAERLTTEFEDGQTRLVVYRDGEAAGAAHSDEVVSADSDDGLDATGRVARLNGQLAQIGATGSDLDPLAVLADMAAAEGPALLVLHSSGLQTTDPLDLTRLGLDLDVDALVRAVPDDALPDLAGKEVVFSGLGQVDGAQQPLPPGAQEALVRLWLGICERFGAASCTHDPARVPAGGPVARTDVPAVVIGEVQHQDALVHMPTSVLFEPGGTELAPGARDVLREVAEKFDGRTTARVIVRTASAESAEAALDLTKRRGERVAAELVDLGVSRAALTEVVGAGFGAPLAVDLDSSGDLIPEAAARNRSVVVELAQPGTSG</sequence>
<evidence type="ECO:0000313" key="3">
    <source>
        <dbReference type="EMBL" id="MFC5056827.1"/>
    </source>
</evidence>
<dbReference type="InterPro" id="IPR006665">
    <property type="entry name" value="OmpA-like"/>
</dbReference>
<evidence type="ECO:0000313" key="4">
    <source>
        <dbReference type="Proteomes" id="UP001595833"/>
    </source>
</evidence>
<gene>
    <name evidence="3" type="ORF">ACFPFM_24165</name>
</gene>
<feature type="domain" description="OmpA-like" evidence="2">
    <location>
        <begin position="242"/>
        <end position="364"/>
    </location>
</feature>
<dbReference type="Pfam" id="PF00691">
    <property type="entry name" value="OmpA"/>
    <property type="match status" value="1"/>
</dbReference>
<accession>A0ABV9Y523</accession>
<dbReference type="SUPFAM" id="SSF103088">
    <property type="entry name" value="OmpA-like"/>
    <property type="match status" value="1"/>
</dbReference>
<dbReference type="Proteomes" id="UP001595833">
    <property type="component" value="Unassembled WGS sequence"/>
</dbReference>
<reference evidence="4" key="1">
    <citation type="journal article" date="2019" name="Int. J. Syst. Evol. Microbiol.">
        <title>The Global Catalogue of Microorganisms (GCM) 10K type strain sequencing project: providing services to taxonomists for standard genome sequencing and annotation.</title>
        <authorList>
            <consortium name="The Broad Institute Genomics Platform"/>
            <consortium name="The Broad Institute Genome Sequencing Center for Infectious Disease"/>
            <person name="Wu L."/>
            <person name="Ma J."/>
        </authorList>
    </citation>
    <scope>NUCLEOTIDE SEQUENCE [LARGE SCALE GENOMIC DNA]</scope>
    <source>
        <strain evidence="4">KCTC 12848</strain>
    </source>
</reference>
<evidence type="ECO:0000259" key="2">
    <source>
        <dbReference type="PROSITE" id="PS51123"/>
    </source>
</evidence>
<dbReference type="InterPro" id="IPR036737">
    <property type="entry name" value="OmpA-like_sf"/>
</dbReference>
<organism evidence="3 4">
    <name type="scientific">Saccharothrix xinjiangensis</name>
    <dbReference type="NCBI Taxonomy" id="204798"/>
    <lineage>
        <taxon>Bacteria</taxon>
        <taxon>Bacillati</taxon>
        <taxon>Actinomycetota</taxon>
        <taxon>Actinomycetes</taxon>
        <taxon>Pseudonocardiales</taxon>
        <taxon>Pseudonocardiaceae</taxon>
        <taxon>Saccharothrix</taxon>
    </lineage>
</organism>
<dbReference type="PROSITE" id="PS51123">
    <property type="entry name" value="OMPA_2"/>
    <property type="match status" value="1"/>
</dbReference>
<keyword evidence="1" id="KW-0472">Membrane</keyword>
<name>A0ABV9Y523_9PSEU</name>
<dbReference type="RefSeq" id="WP_344034567.1">
    <property type="nucleotide sequence ID" value="NZ_BAAAKE010000001.1"/>
</dbReference>
<comment type="caution">
    <text evidence="3">The sequence shown here is derived from an EMBL/GenBank/DDBJ whole genome shotgun (WGS) entry which is preliminary data.</text>
</comment>
<protein>
    <submittedName>
        <fullName evidence="3">OmpA family protein</fullName>
    </submittedName>
</protein>